<accession>A0A1J9QLM6</accession>
<dbReference type="AlphaFoldDB" id="A0A1J9QLM6"/>
<dbReference type="EMBL" id="LGRN01000122">
    <property type="protein sequence ID" value="OJD16101.1"/>
    <property type="molecule type" value="Genomic_DNA"/>
</dbReference>
<protein>
    <submittedName>
        <fullName evidence="2">Uncharacterized protein</fullName>
    </submittedName>
</protein>
<reference evidence="2 3" key="1">
    <citation type="submission" date="2015-07" db="EMBL/GenBank/DDBJ databases">
        <title>Emmonsia species relationships and genome sequence.</title>
        <authorList>
            <consortium name="The Broad Institute Genomics Platform"/>
            <person name="Cuomo C.A."/>
            <person name="Munoz J.F."/>
            <person name="Imamovic A."/>
            <person name="Priest M.E."/>
            <person name="Young S."/>
            <person name="Clay O.K."/>
            <person name="McEwen J.G."/>
        </authorList>
    </citation>
    <scope>NUCLEOTIDE SEQUENCE [LARGE SCALE GENOMIC DNA]</scope>
    <source>
        <strain evidence="2 3">UAMH 9510</strain>
    </source>
</reference>
<sequence length="303" mass="33584">MPATIEELRKKNVPKKAEKKWTVPDTEYRWKNPVNANKERNAHEVIKTVVDNLLAKIEKIVSPVRQLPVRFYEAQPQQPGGKVLASRKRKDARRGGISKKPTKGGRKCRQSEPPVPVDSRADDIEINDDAAYPQSASLDILANVANNVSYTKEPSSNELCALANPSSFPAISELRRAVNGNMERQSNNNAASGIENMNSLTSTPWTAHTLSRGRMDVYNNAFNPFAPLHSLAVQPSGGQTDNVGAVPGNQRVSQNIGEINMQPADNFNPFNQVPISLNNVNHATDFDPFNRMQNYAGWWLGME</sequence>
<organism evidence="2 3">
    <name type="scientific">Emergomyces pasteurianus Ep9510</name>
    <dbReference type="NCBI Taxonomy" id="1447872"/>
    <lineage>
        <taxon>Eukaryota</taxon>
        <taxon>Fungi</taxon>
        <taxon>Dikarya</taxon>
        <taxon>Ascomycota</taxon>
        <taxon>Pezizomycotina</taxon>
        <taxon>Eurotiomycetes</taxon>
        <taxon>Eurotiomycetidae</taxon>
        <taxon>Onygenales</taxon>
        <taxon>Ajellomycetaceae</taxon>
        <taxon>Emergomyces</taxon>
    </lineage>
</organism>
<feature type="region of interest" description="Disordered" evidence="1">
    <location>
        <begin position="75"/>
        <end position="121"/>
    </location>
</feature>
<gene>
    <name evidence="2" type="ORF">AJ78_03681</name>
</gene>
<name>A0A1J9QLM6_9EURO</name>
<keyword evidence="3" id="KW-1185">Reference proteome</keyword>
<evidence type="ECO:0000313" key="3">
    <source>
        <dbReference type="Proteomes" id="UP000182235"/>
    </source>
</evidence>
<dbReference type="VEuPathDB" id="FungiDB:AJ78_03681"/>
<feature type="compositionally biased region" description="Basic residues" evidence="1">
    <location>
        <begin position="85"/>
        <end position="108"/>
    </location>
</feature>
<evidence type="ECO:0000313" key="2">
    <source>
        <dbReference type="EMBL" id="OJD16101.1"/>
    </source>
</evidence>
<proteinExistence type="predicted"/>
<dbReference type="Proteomes" id="UP000182235">
    <property type="component" value="Unassembled WGS sequence"/>
</dbReference>
<dbReference type="OrthoDB" id="10668621at2759"/>
<evidence type="ECO:0000256" key="1">
    <source>
        <dbReference type="SAM" id="MobiDB-lite"/>
    </source>
</evidence>
<comment type="caution">
    <text evidence="2">The sequence shown here is derived from an EMBL/GenBank/DDBJ whole genome shotgun (WGS) entry which is preliminary data.</text>
</comment>